<dbReference type="InterPro" id="IPR024078">
    <property type="entry name" value="LmbE-like_dom_sf"/>
</dbReference>
<dbReference type="PANTHER" id="PTHR12993">
    <property type="entry name" value="N-ACETYLGLUCOSAMINYL-PHOSPHATIDYLINOSITOL DE-N-ACETYLASE-RELATED"/>
    <property type="match status" value="1"/>
</dbReference>
<protein>
    <submittedName>
        <fullName evidence="1">GlcNAc-PI de-N-acetylase</fullName>
    </submittedName>
</protein>
<sequence>MIQLSLNKIEESEYKILCLGSHCDDIEIGCGGTILKLIENYQDVVIYWVVFSSNEQRAEEATTSANLFLEEIPVKKIIIKNFRDGFLPFQGIEVKECFEQLKQEFSPDIIFTHHRDDRHQDHRLISDFTWNTFRNHLILEYEIPKYDGDLGIPNFFVHLNETLCRRKIKYILDAFATQNNKQWFTEETFRSILRIRGIESNSPSKYAEAFYCRKIFF</sequence>
<name>A0A367RMH2_NOSPU</name>
<organism evidence="1 2">
    <name type="scientific">Nostoc punctiforme NIES-2108</name>
    <dbReference type="NCBI Taxonomy" id="1356359"/>
    <lineage>
        <taxon>Bacteria</taxon>
        <taxon>Bacillati</taxon>
        <taxon>Cyanobacteriota</taxon>
        <taxon>Cyanophyceae</taxon>
        <taxon>Nostocales</taxon>
        <taxon>Nostocaceae</taxon>
        <taxon>Nostoc</taxon>
    </lineage>
</organism>
<comment type="caution">
    <text evidence="1">The sequence shown here is derived from an EMBL/GenBank/DDBJ whole genome shotgun (WGS) entry which is preliminary data.</text>
</comment>
<reference evidence="1 2" key="1">
    <citation type="submission" date="2016-04" db="EMBL/GenBank/DDBJ databases">
        <authorList>
            <person name="Evans L.H."/>
            <person name="Alamgir A."/>
            <person name="Owens N."/>
            <person name="Weber N.D."/>
            <person name="Virtaneva K."/>
            <person name="Barbian K."/>
            <person name="Babar A."/>
            <person name="Rosenke K."/>
        </authorList>
    </citation>
    <scope>NUCLEOTIDE SEQUENCE [LARGE SCALE GENOMIC DNA]</scope>
    <source>
        <strain evidence="1">NIES-2108</strain>
    </source>
</reference>
<dbReference type="Proteomes" id="UP000252085">
    <property type="component" value="Unassembled WGS sequence"/>
</dbReference>
<dbReference type="AlphaFoldDB" id="A0A367RMH2"/>
<dbReference type="GO" id="GO:0016811">
    <property type="term" value="F:hydrolase activity, acting on carbon-nitrogen (but not peptide) bonds, in linear amides"/>
    <property type="evidence" value="ECO:0007669"/>
    <property type="project" value="TreeGrafter"/>
</dbReference>
<dbReference type="PANTHER" id="PTHR12993:SF30">
    <property type="entry name" value="N-ACETYL-ALPHA-D-GLUCOSAMINYL L-MALATE DEACETYLASE 1"/>
    <property type="match status" value="1"/>
</dbReference>
<accession>A0A367RMH2</accession>
<dbReference type="InterPro" id="IPR003737">
    <property type="entry name" value="GlcNAc_PI_deacetylase-related"/>
</dbReference>
<dbReference type="Gene3D" id="3.40.50.10320">
    <property type="entry name" value="LmbE-like"/>
    <property type="match status" value="1"/>
</dbReference>
<gene>
    <name evidence="1" type="ORF">A6769_12810</name>
</gene>
<proteinExistence type="predicted"/>
<dbReference type="EMBL" id="LXQE01000136">
    <property type="protein sequence ID" value="RCJ37766.1"/>
    <property type="molecule type" value="Genomic_DNA"/>
</dbReference>
<dbReference type="SUPFAM" id="SSF102588">
    <property type="entry name" value="LmbE-like"/>
    <property type="match status" value="1"/>
</dbReference>
<evidence type="ECO:0000313" key="1">
    <source>
        <dbReference type="EMBL" id="RCJ37766.1"/>
    </source>
</evidence>
<dbReference type="Pfam" id="PF02585">
    <property type="entry name" value="PIG-L"/>
    <property type="match status" value="1"/>
</dbReference>
<evidence type="ECO:0000313" key="2">
    <source>
        <dbReference type="Proteomes" id="UP000252085"/>
    </source>
</evidence>